<dbReference type="RefSeq" id="WP_014660728.1">
    <property type="nucleotide sequence ID" value="NC_017737.1"/>
</dbReference>
<dbReference type="EMBL" id="CP003479">
    <property type="protein sequence ID" value="AFI03856.1"/>
    <property type="molecule type" value="Genomic_DNA"/>
</dbReference>
<name>I0ELN7_HELC0</name>
<proteinExistence type="predicted"/>
<keyword evidence="2" id="KW-1185">Reference proteome</keyword>
<dbReference type="PATRIC" id="fig|182217.3.peg.617"/>
<evidence type="ECO:0000313" key="1">
    <source>
        <dbReference type="EMBL" id="AFI03856.1"/>
    </source>
</evidence>
<sequence length="61" mass="7389">MTNKWFLKKNQNIKQRKIKIKRLLENSKKQEKIALVLRDLKDFLNDKALISAELDFIRTPY</sequence>
<dbReference type="AlphaFoldDB" id="I0ELN7"/>
<gene>
    <name evidence="1" type="ordered locus">HCW_02875</name>
</gene>
<dbReference type="STRING" id="182217.HCW_02875"/>
<reference evidence="2" key="1">
    <citation type="submission" date="2012-04" db="EMBL/GenBank/DDBJ databases">
        <title>Complete genome sequence of Helicobacter cetorum strain MIT 00-7128.</title>
        <authorList>
            <person name="Kersulyte D."/>
            <person name="Berg D.E."/>
        </authorList>
    </citation>
    <scope>NUCLEOTIDE SEQUENCE [LARGE SCALE GENOMIC DNA]</scope>
    <source>
        <strain evidence="2">MIT 00-7128</strain>
    </source>
</reference>
<dbReference type="KEGG" id="hce:HCW_02875"/>
<dbReference type="Proteomes" id="UP000005010">
    <property type="component" value="Chromosome"/>
</dbReference>
<dbReference type="HOGENOM" id="CLU_2916192_0_0_7"/>
<accession>I0ELN7</accession>
<organism evidence="1 2">
    <name type="scientific">Helicobacter cetorum (strain ATCC BAA-429 / MIT 00-7128)</name>
    <dbReference type="NCBI Taxonomy" id="182217"/>
    <lineage>
        <taxon>Bacteria</taxon>
        <taxon>Pseudomonadati</taxon>
        <taxon>Campylobacterota</taxon>
        <taxon>Epsilonproteobacteria</taxon>
        <taxon>Campylobacterales</taxon>
        <taxon>Helicobacteraceae</taxon>
        <taxon>Helicobacter</taxon>
    </lineage>
</organism>
<protein>
    <submittedName>
        <fullName evidence="1">Uncharacterized protein</fullName>
    </submittedName>
</protein>
<evidence type="ECO:0000313" key="2">
    <source>
        <dbReference type="Proteomes" id="UP000005010"/>
    </source>
</evidence>